<gene>
    <name evidence="6" type="ORF">H4281_05915</name>
</gene>
<keyword evidence="2 3" id="KW-0378">Hydrolase</keyword>
<dbReference type="PROSITE" id="PS00122">
    <property type="entry name" value="CARBOXYLESTERASE_B_1"/>
    <property type="match status" value="1"/>
</dbReference>
<dbReference type="AlphaFoldDB" id="A0A7W3VT05"/>
<sequence length="417" mass="44791">MTESQPVTARPPSGPVLGASSDDGLLRFRGVRYGTAERFQLPRPAEPRSDAVLPGPICPQLGSRLEAAMGPPRDEPPQSEDCLNLAVVTPALTGARPVLVWLHGGGFLSGGGTMPWYDGGRLAADGDVVVVSVNYRLGALGYLVHDGVSEGNLGLADQALALEWVRDNIAAFGGDPGNVTVFGQSAGALSTLALLSEPDSRSLIRRAIVQSSPDPAIIQDRRKAREIGRYFVDAVGGDPVTASVDQLLAAQQRTLRWNAAKDPTSTRPPFGIVDLEVQLSDPLPDLMIGYTTQECEAFAIGVHDDGIRQAIAVQTEPLFARPARDLAQQYGAYSYEFDWTPDHGGYGAIHCLELPFLLGTPESWRGSPMLGDTSWADVERLGTQMRLWWTEFARSGKPGPQSGFRIGNSPQRLENTP</sequence>
<dbReference type="InterPro" id="IPR029058">
    <property type="entry name" value="AB_hydrolase_fold"/>
</dbReference>
<name>A0A7W3VT05_9PSEU</name>
<reference evidence="6 7" key="1">
    <citation type="submission" date="2020-08" db="EMBL/GenBank/DDBJ databases">
        <title>Amycolatopsis sp. nov. DR6-1 isolated from Dendrobium heterocarpum.</title>
        <authorList>
            <person name="Tedsree N."/>
            <person name="Kuncharoen N."/>
            <person name="Likhitwitayawuid K."/>
            <person name="Tanasupawat S."/>
        </authorList>
    </citation>
    <scope>NUCLEOTIDE SEQUENCE [LARGE SCALE GENOMIC DNA]</scope>
    <source>
        <strain evidence="6 7">DR6-1</strain>
    </source>
</reference>
<dbReference type="Gene3D" id="3.40.50.1820">
    <property type="entry name" value="alpha/beta hydrolase"/>
    <property type="match status" value="1"/>
</dbReference>
<feature type="compositionally biased region" description="Polar residues" evidence="4">
    <location>
        <begin position="408"/>
        <end position="417"/>
    </location>
</feature>
<keyword evidence="7" id="KW-1185">Reference proteome</keyword>
<dbReference type="EMBL" id="JACGZW010000002">
    <property type="protein sequence ID" value="MBB1152658.1"/>
    <property type="molecule type" value="Genomic_DNA"/>
</dbReference>
<evidence type="ECO:0000313" key="6">
    <source>
        <dbReference type="EMBL" id="MBB1152658.1"/>
    </source>
</evidence>
<dbReference type="Pfam" id="PF00135">
    <property type="entry name" value="COesterase"/>
    <property type="match status" value="1"/>
</dbReference>
<evidence type="ECO:0000256" key="1">
    <source>
        <dbReference type="ARBA" id="ARBA00005964"/>
    </source>
</evidence>
<protein>
    <recommendedName>
        <fullName evidence="3">Carboxylic ester hydrolase</fullName>
        <ecNumber evidence="3">3.1.1.-</ecNumber>
    </recommendedName>
</protein>
<accession>A0A7W3VT05</accession>
<dbReference type="EC" id="3.1.1.-" evidence="3"/>
<dbReference type="PANTHER" id="PTHR11559">
    <property type="entry name" value="CARBOXYLESTERASE"/>
    <property type="match status" value="1"/>
</dbReference>
<feature type="domain" description="Carboxylesterase type B" evidence="5">
    <location>
        <begin position="14"/>
        <end position="237"/>
    </location>
</feature>
<comment type="similarity">
    <text evidence="1 3">Belongs to the type-B carboxylesterase/lipase family.</text>
</comment>
<evidence type="ECO:0000256" key="2">
    <source>
        <dbReference type="ARBA" id="ARBA00022801"/>
    </source>
</evidence>
<evidence type="ECO:0000259" key="5">
    <source>
        <dbReference type="Pfam" id="PF00135"/>
    </source>
</evidence>
<dbReference type="GO" id="GO:0016787">
    <property type="term" value="F:hydrolase activity"/>
    <property type="evidence" value="ECO:0007669"/>
    <property type="project" value="UniProtKB-KW"/>
</dbReference>
<dbReference type="InterPro" id="IPR050309">
    <property type="entry name" value="Type-B_Carboxylest/Lipase"/>
</dbReference>
<evidence type="ECO:0000313" key="7">
    <source>
        <dbReference type="Proteomes" id="UP000526734"/>
    </source>
</evidence>
<dbReference type="InterPro" id="IPR002018">
    <property type="entry name" value="CarbesteraseB"/>
</dbReference>
<feature type="region of interest" description="Disordered" evidence="4">
    <location>
        <begin position="1"/>
        <end position="22"/>
    </location>
</feature>
<evidence type="ECO:0000256" key="3">
    <source>
        <dbReference type="RuleBase" id="RU361235"/>
    </source>
</evidence>
<dbReference type="RefSeq" id="WP_182889846.1">
    <property type="nucleotide sequence ID" value="NZ_JACGZW010000002.1"/>
</dbReference>
<feature type="region of interest" description="Disordered" evidence="4">
    <location>
        <begin position="394"/>
        <end position="417"/>
    </location>
</feature>
<dbReference type="SUPFAM" id="SSF53474">
    <property type="entry name" value="alpha/beta-Hydrolases"/>
    <property type="match status" value="1"/>
</dbReference>
<evidence type="ECO:0000256" key="4">
    <source>
        <dbReference type="SAM" id="MobiDB-lite"/>
    </source>
</evidence>
<proteinExistence type="inferred from homology"/>
<dbReference type="Proteomes" id="UP000526734">
    <property type="component" value="Unassembled WGS sequence"/>
</dbReference>
<organism evidence="6 7">
    <name type="scientific">Amycolatopsis dendrobii</name>
    <dbReference type="NCBI Taxonomy" id="2760662"/>
    <lineage>
        <taxon>Bacteria</taxon>
        <taxon>Bacillati</taxon>
        <taxon>Actinomycetota</taxon>
        <taxon>Actinomycetes</taxon>
        <taxon>Pseudonocardiales</taxon>
        <taxon>Pseudonocardiaceae</taxon>
        <taxon>Amycolatopsis</taxon>
    </lineage>
</organism>
<comment type="caution">
    <text evidence="6">The sequence shown here is derived from an EMBL/GenBank/DDBJ whole genome shotgun (WGS) entry which is preliminary data.</text>
</comment>
<dbReference type="InterPro" id="IPR019826">
    <property type="entry name" value="Carboxylesterase_B_AS"/>
</dbReference>